<dbReference type="Gene3D" id="1.20.1310.20">
    <property type="entry name" value="Duffy-antigen binding domain"/>
    <property type="match status" value="1"/>
</dbReference>
<dbReference type="VEuPathDB" id="PlasmoDB:PGABG01_0710500"/>
<evidence type="ECO:0000259" key="2">
    <source>
        <dbReference type="Pfam" id="PF05424"/>
    </source>
</evidence>
<feature type="compositionally biased region" description="Low complexity" evidence="1">
    <location>
        <begin position="22"/>
        <end position="31"/>
    </location>
</feature>
<feature type="non-terminal residue" evidence="3">
    <location>
        <position position="463"/>
    </location>
</feature>
<dbReference type="GO" id="GO:0046789">
    <property type="term" value="F:host cell surface receptor binding"/>
    <property type="evidence" value="ECO:0007669"/>
    <property type="project" value="InterPro"/>
</dbReference>
<sequence length="463" mass="52883">GGTPVPGVVEPDNSGGGGSSGTAGPRSGTSGNQNPDTRGPNPGPSVQPKQDDEFKDLDTCLLNERDTCNKYITRSCGKKIFSNDLEFWNKHFLKDSTSINEGVLVPPRRRNICFRNINTWKKHTRIRNEDDFTKLLLDAASTEAKLLSELYKDQKKSLQAMKYSFADIGDIVKGDDLLYDDIRSRKVKEIFEKIYGTDTNSVPQKRETWWKQNKTKVWHVMMCHYNGTDKLSHCDDYEEIDKEDQFLRWMTEWSRQFCEEKAKETLSLEKNCLDNDAGTTQSATNKGNKLTDPNCISSRTIYKDWLRSKKEQWKAWKNKYEKYKKENVDASTQSVNSLPGTPSQIGAEEYVKSKCEKCKCNINSLENMYQQLDKPSIKSIKNVIEEVQKDIPELKPPSPDEDIKSMQILIKNVKKMAQTIEEKINAPASQLNQNKKQSNNSPGFRIITNLWNAIKNPILALAK</sequence>
<dbReference type="InterPro" id="IPR008602">
    <property type="entry name" value="Duffy-antigen-binding"/>
</dbReference>
<protein>
    <submittedName>
        <fullName evidence="3">EMP1-like protein</fullName>
    </submittedName>
</protein>
<dbReference type="AlphaFoldDB" id="A0A0P0GP61"/>
<proteinExistence type="predicted"/>
<evidence type="ECO:0000256" key="1">
    <source>
        <dbReference type="SAM" id="MobiDB-lite"/>
    </source>
</evidence>
<evidence type="ECO:0000313" key="3">
    <source>
        <dbReference type="EMBL" id="ALJ75570.1"/>
    </source>
</evidence>
<dbReference type="EMBL" id="KP879250">
    <property type="protein sequence ID" value="ALJ75570.1"/>
    <property type="molecule type" value="Genomic_DNA"/>
</dbReference>
<feature type="non-terminal residue" evidence="3">
    <location>
        <position position="1"/>
    </location>
</feature>
<dbReference type="Pfam" id="PF05424">
    <property type="entry name" value="Duffy_binding"/>
    <property type="match status" value="1"/>
</dbReference>
<dbReference type="SUPFAM" id="SSF140924">
    <property type="entry name" value="Duffy binding domain-like"/>
    <property type="match status" value="1"/>
</dbReference>
<dbReference type="VEuPathDB" id="PlasmoDB:PGSY75_0036800"/>
<feature type="domain" description="Duffy-antigen binding" evidence="2">
    <location>
        <begin position="102"/>
        <end position="253"/>
    </location>
</feature>
<feature type="region of interest" description="Disordered" evidence="1">
    <location>
        <begin position="1"/>
        <end position="51"/>
    </location>
</feature>
<accession>A0A0P0GP61</accession>
<organism evidence="3">
    <name type="scientific">Plasmodium gaboni</name>
    <dbReference type="NCBI Taxonomy" id="647221"/>
    <lineage>
        <taxon>Eukaryota</taxon>
        <taxon>Sar</taxon>
        <taxon>Alveolata</taxon>
        <taxon>Apicomplexa</taxon>
        <taxon>Aconoidasida</taxon>
        <taxon>Haemosporida</taxon>
        <taxon>Plasmodiidae</taxon>
        <taxon>Plasmodium</taxon>
        <taxon>Plasmodium (Laverania)</taxon>
    </lineage>
</organism>
<reference evidence="3" key="1">
    <citation type="journal article" date="2015" name="Nat. Commun.">
        <title>Ape parasite origins of human malaria virulence genes.</title>
        <authorList>
            <person name="Larremore D.B."/>
            <person name="Sundararaman S.A."/>
            <person name="Liu W."/>
            <person name="Proto W.R."/>
            <person name="Clauset A."/>
            <person name="Loy D.E."/>
            <person name="Speede S."/>
            <person name="Plenderleith L.J."/>
            <person name="Sharp P.M."/>
            <person name="Hahn B.H."/>
            <person name="Rayner J.C."/>
            <person name="Buckee C.O."/>
        </authorList>
    </citation>
    <scope>NUCLEOTIDE SEQUENCE</scope>
    <source>
        <strain evidence="3">SY37pte</strain>
    </source>
</reference>
<dbReference type="Gene3D" id="1.20.58.830">
    <property type="match status" value="1"/>
</dbReference>
<dbReference type="GO" id="GO:0016020">
    <property type="term" value="C:membrane"/>
    <property type="evidence" value="ECO:0007669"/>
    <property type="project" value="InterPro"/>
</dbReference>
<dbReference type="InterPro" id="IPR042202">
    <property type="entry name" value="Duffy-ag-bd_sf"/>
</dbReference>
<name>A0A0P0GP61_9APIC</name>